<evidence type="ECO:0000313" key="10">
    <source>
        <dbReference type="Proteomes" id="UP000611500"/>
    </source>
</evidence>
<evidence type="ECO:0000256" key="6">
    <source>
        <dbReference type="ARBA" id="ARBA00022840"/>
    </source>
</evidence>
<dbReference type="PROSITE" id="PS00211">
    <property type="entry name" value="ABC_TRANSPORTER_1"/>
    <property type="match status" value="1"/>
</dbReference>
<dbReference type="AlphaFoldDB" id="A0A8J3HC29"/>
<reference evidence="9" key="2">
    <citation type="submission" date="2020-09" db="EMBL/GenBank/DDBJ databases">
        <authorList>
            <person name="Sun Q."/>
            <person name="Zhou Y."/>
        </authorList>
    </citation>
    <scope>NUCLEOTIDE SEQUENCE</scope>
    <source>
        <strain evidence="9">CGMCC 1.7081</strain>
    </source>
</reference>
<comment type="caution">
    <text evidence="9">The sequence shown here is derived from an EMBL/GenBank/DDBJ whole genome shotgun (WGS) entry which is preliminary data.</text>
</comment>
<dbReference type="Pfam" id="PF00005">
    <property type="entry name" value="ABC_tran"/>
    <property type="match status" value="1"/>
</dbReference>
<dbReference type="Gene3D" id="3.40.50.300">
    <property type="entry name" value="P-loop containing nucleotide triphosphate hydrolases"/>
    <property type="match status" value="1"/>
</dbReference>
<dbReference type="NCBIfam" id="TIGR01727">
    <property type="entry name" value="oligo_HPY"/>
    <property type="match status" value="1"/>
</dbReference>
<dbReference type="InterPro" id="IPR003439">
    <property type="entry name" value="ABC_transporter-like_ATP-bd"/>
</dbReference>
<keyword evidence="10" id="KW-1185">Reference proteome</keyword>
<dbReference type="GO" id="GO:0005524">
    <property type="term" value="F:ATP binding"/>
    <property type="evidence" value="ECO:0007669"/>
    <property type="project" value="UniProtKB-KW"/>
</dbReference>
<organism evidence="9 10">
    <name type="scientific">Pseudodonghicola xiamenensis</name>
    <dbReference type="NCBI Taxonomy" id="337702"/>
    <lineage>
        <taxon>Bacteria</taxon>
        <taxon>Pseudomonadati</taxon>
        <taxon>Pseudomonadota</taxon>
        <taxon>Alphaproteobacteria</taxon>
        <taxon>Rhodobacterales</taxon>
        <taxon>Paracoccaceae</taxon>
        <taxon>Pseudodonghicola</taxon>
    </lineage>
</organism>
<dbReference type="FunFam" id="3.40.50.300:FF:000016">
    <property type="entry name" value="Oligopeptide ABC transporter ATP-binding component"/>
    <property type="match status" value="1"/>
</dbReference>
<dbReference type="InterPro" id="IPR003593">
    <property type="entry name" value="AAA+_ATPase"/>
</dbReference>
<proteinExistence type="inferred from homology"/>
<sequence>MSPASQAKDAPLLEVKDLQIEFKTEGGVFRAVDGVSFSVRRGATLGVVGESGCGKSVSSLGIMGLIPTPPGRYAGGEVLFEGRDLLKMSAKDRRGLRGGRMGMIFQEPMTSLNPVYTIGDQIIESLRAHRRVNHKEARERAVELLDLVRLPSPSKRVDDFPHQLSGGQRQRVMIALALANDPELLIADEPTTALDVTIQAQILDLMRDLSDRTGAAIMLITHDLGVVAETCDEVVVMYAGRVVERASARDLFQAPMHPYTLGLMAAVPRLDEKGSRLETIPGSVPPPWAMPKGCRFASRCPLATQQCRAEQPPLRAIDGDRLVACWRAPIEEIAA</sequence>
<keyword evidence="4" id="KW-1003">Cell membrane</keyword>
<dbReference type="PROSITE" id="PS50893">
    <property type="entry name" value="ABC_TRANSPORTER_2"/>
    <property type="match status" value="1"/>
</dbReference>
<dbReference type="GO" id="GO:0016887">
    <property type="term" value="F:ATP hydrolysis activity"/>
    <property type="evidence" value="ECO:0007669"/>
    <property type="project" value="InterPro"/>
</dbReference>
<dbReference type="GO" id="GO:0005886">
    <property type="term" value="C:plasma membrane"/>
    <property type="evidence" value="ECO:0007669"/>
    <property type="project" value="UniProtKB-SubCell"/>
</dbReference>
<dbReference type="InterPro" id="IPR050388">
    <property type="entry name" value="ABC_Ni/Peptide_Import"/>
</dbReference>
<keyword evidence="6 9" id="KW-0067">ATP-binding</keyword>
<keyword evidence="7" id="KW-0472">Membrane</keyword>
<name>A0A8J3HC29_9RHOB</name>
<dbReference type="Proteomes" id="UP000611500">
    <property type="component" value="Unassembled WGS sequence"/>
</dbReference>
<evidence type="ECO:0000256" key="5">
    <source>
        <dbReference type="ARBA" id="ARBA00022741"/>
    </source>
</evidence>
<dbReference type="GO" id="GO:0055085">
    <property type="term" value="P:transmembrane transport"/>
    <property type="evidence" value="ECO:0007669"/>
    <property type="project" value="UniProtKB-ARBA"/>
</dbReference>
<evidence type="ECO:0000259" key="8">
    <source>
        <dbReference type="PROSITE" id="PS50893"/>
    </source>
</evidence>
<accession>A0A8J3HC29</accession>
<dbReference type="RefSeq" id="WP_028095071.1">
    <property type="nucleotide sequence ID" value="NZ_BNAP01000032.1"/>
</dbReference>
<evidence type="ECO:0000256" key="4">
    <source>
        <dbReference type="ARBA" id="ARBA00022475"/>
    </source>
</evidence>
<dbReference type="CDD" id="cd03257">
    <property type="entry name" value="ABC_NikE_OppD_transporters"/>
    <property type="match status" value="1"/>
</dbReference>
<comment type="similarity">
    <text evidence="2">Belongs to the ABC transporter superfamily.</text>
</comment>
<reference evidence="9" key="1">
    <citation type="journal article" date="2014" name="Int. J. Syst. Evol. Microbiol.">
        <title>Complete genome sequence of Corynebacterium casei LMG S-19264T (=DSM 44701T), isolated from a smear-ripened cheese.</title>
        <authorList>
            <consortium name="US DOE Joint Genome Institute (JGI-PGF)"/>
            <person name="Walter F."/>
            <person name="Albersmeier A."/>
            <person name="Kalinowski J."/>
            <person name="Ruckert C."/>
        </authorList>
    </citation>
    <scope>NUCLEOTIDE SEQUENCE</scope>
    <source>
        <strain evidence="9">CGMCC 1.7081</strain>
    </source>
</reference>
<evidence type="ECO:0000256" key="7">
    <source>
        <dbReference type="ARBA" id="ARBA00023136"/>
    </source>
</evidence>
<dbReference type="SUPFAM" id="SSF52540">
    <property type="entry name" value="P-loop containing nucleoside triphosphate hydrolases"/>
    <property type="match status" value="1"/>
</dbReference>
<dbReference type="SMART" id="SM00382">
    <property type="entry name" value="AAA"/>
    <property type="match status" value="1"/>
</dbReference>
<dbReference type="GO" id="GO:0015833">
    <property type="term" value="P:peptide transport"/>
    <property type="evidence" value="ECO:0007669"/>
    <property type="project" value="InterPro"/>
</dbReference>
<evidence type="ECO:0000313" key="9">
    <source>
        <dbReference type="EMBL" id="GHH02298.1"/>
    </source>
</evidence>
<evidence type="ECO:0000256" key="2">
    <source>
        <dbReference type="ARBA" id="ARBA00005417"/>
    </source>
</evidence>
<evidence type="ECO:0000256" key="3">
    <source>
        <dbReference type="ARBA" id="ARBA00022448"/>
    </source>
</evidence>
<protein>
    <submittedName>
        <fullName evidence="9">ABC transporter ATP-binding protein</fullName>
    </submittedName>
</protein>
<keyword evidence="3" id="KW-0813">Transport</keyword>
<gene>
    <name evidence="9" type="ORF">GCM10010961_40040</name>
</gene>
<dbReference type="Pfam" id="PF08352">
    <property type="entry name" value="oligo_HPY"/>
    <property type="match status" value="1"/>
</dbReference>
<dbReference type="EMBL" id="BNAP01000032">
    <property type="protein sequence ID" value="GHH02298.1"/>
    <property type="molecule type" value="Genomic_DNA"/>
</dbReference>
<dbReference type="InterPro" id="IPR017871">
    <property type="entry name" value="ABC_transporter-like_CS"/>
</dbReference>
<keyword evidence="5" id="KW-0547">Nucleotide-binding</keyword>
<comment type="subcellular location">
    <subcellularLocation>
        <location evidence="1">Cell inner membrane</location>
        <topology evidence="1">Peripheral membrane protein</topology>
    </subcellularLocation>
</comment>
<dbReference type="PANTHER" id="PTHR43297:SF2">
    <property type="entry name" value="DIPEPTIDE TRANSPORT ATP-BINDING PROTEIN DPPD"/>
    <property type="match status" value="1"/>
</dbReference>
<dbReference type="PANTHER" id="PTHR43297">
    <property type="entry name" value="OLIGOPEPTIDE TRANSPORT ATP-BINDING PROTEIN APPD"/>
    <property type="match status" value="1"/>
</dbReference>
<dbReference type="InterPro" id="IPR027417">
    <property type="entry name" value="P-loop_NTPase"/>
</dbReference>
<feature type="domain" description="ABC transporter" evidence="8">
    <location>
        <begin position="13"/>
        <end position="264"/>
    </location>
</feature>
<dbReference type="InterPro" id="IPR013563">
    <property type="entry name" value="Oligopep_ABC_C"/>
</dbReference>
<evidence type="ECO:0000256" key="1">
    <source>
        <dbReference type="ARBA" id="ARBA00004417"/>
    </source>
</evidence>